<name>A0ABR2N088_9ASPA</name>
<proteinExistence type="predicted"/>
<accession>A0ABR2N088</accession>
<reference evidence="1 2" key="1">
    <citation type="journal article" date="2022" name="Nat. Plants">
        <title>Genomes of leafy and leafless Platanthera orchids illuminate the evolution of mycoheterotrophy.</title>
        <authorList>
            <person name="Li M.H."/>
            <person name="Liu K.W."/>
            <person name="Li Z."/>
            <person name="Lu H.C."/>
            <person name="Ye Q.L."/>
            <person name="Zhang D."/>
            <person name="Wang J.Y."/>
            <person name="Li Y.F."/>
            <person name="Zhong Z.M."/>
            <person name="Liu X."/>
            <person name="Yu X."/>
            <person name="Liu D.K."/>
            <person name="Tu X.D."/>
            <person name="Liu B."/>
            <person name="Hao Y."/>
            <person name="Liao X.Y."/>
            <person name="Jiang Y.T."/>
            <person name="Sun W.H."/>
            <person name="Chen J."/>
            <person name="Chen Y.Q."/>
            <person name="Ai Y."/>
            <person name="Zhai J.W."/>
            <person name="Wu S.S."/>
            <person name="Zhou Z."/>
            <person name="Hsiao Y.Y."/>
            <person name="Wu W.L."/>
            <person name="Chen Y.Y."/>
            <person name="Lin Y.F."/>
            <person name="Hsu J.L."/>
            <person name="Li C.Y."/>
            <person name="Wang Z.W."/>
            <person name="Zhao X."/>
            <person name="Zhong W.Y."/>
            <person name="Ma X.K."/>
            <person name="Ma L."/>
            <person name="Huang J."/>
            <person name="Chen G.Z."/>
            <person name="Huang M.Z."/>
            <person name="Huang L."/>
            <person name="Peng D.H."/>
            <person name="Luo Y.B."/>
            <person name="Zou S.Q."/>
            <person name="Chen S.P."/>
            <person name="Lan S."/>
            <person name="Tsai W.C."/>
            <person name="Van de Peer Y."/>
            <person name="Liu Z.J."/>
        </authorList>
    </citation>
    <scope>NUCLEOTIDE SEQUENCE [LARGE SCALE GENOMIC DNA]</scope>
    <source>
        <strain evidence="1">Lor288</strain>
    </source>
</reference>
<organism evidence="1 2">
    <name type="scientific">Platanthera guangdongensis</name>
    <dbReference type="NCBI Taxonomy" id="2320717"/>
    <lineage>
        <taxon>Eukaryota</taxon>
        <taxon>Viridiplantae</taxon>
        <taxon>Streptophyta</taxon>
        <taxon>Embryophyta</taxon>
        <taxon>Tracheophyta</taxon>
        <taxon>Spermatophyta</taxon>
        <taxon>Magnoliopsida</taxon>
        <taxon>Liliopsida</taxon>
        <taxon>Asparagales</taxon>
        <taxon>Orchidaceae</taxon>
        <taxon>Orchidoideae</taxon>
        <taxon>Orchideae</taxon>
        <taxon>Orchidinae</taxon>
        <taxon>Platanthera</taxon>
    </lineage>
</organism>
<comment type="caution">
    <text evidence="1">The sequence shown here is derived from an EMBL/GenBank/DDBJ whole genome shotgun (WGS) entry which is preliminary data.</text>
</comment>
<gene>
    <name evidence="1" type="ORF">KSP40_PGU022692</name>
</gene>
<sequence length="90" mass="10133">MVENNLQRQLLHDMWHFNGFGDSFPTLLCTVALLAPSSHVTDSSQRRLAVNKGEQALKRAASIILFEKITYSPVPAAAILRREPLQWTQS</sequence>
<keyword evidence="2" id="KW-1185">Reference proteome</keyword>
<evidence type="ECO:0000313" key="1">
    <source>
        <dbReference type="EMBL" id="KAK8969882.1"/>
    </source>
</evidence>
<dbReference type="EMBL" id="JBBWWR010000002">
    <property type="protein sequence ID" value="KAK8969882.1"/>
    <property type="molecule type" value="Genomic_DNA"/>
</dbReference>
<dbReference type="Proteomes" id="UP001412067">
    <property type="component" value="Unassembled WGS sequence"/>
</dbReference>
<protein>
    <submittedName>
        <fullName evidence="1">Uncharacterized protein</fullName>
    </submittedName>
</protein>
<evidence type="ECO:0000313" key="2">
    <source>
        <dbReference type="Proteomes" id="UP001412067"/>
    </source>
</evidence>